<dbReference type="RefSeq" id="WP_257767643.1">
    <property type="nucleotide sequence ID" value="NZ_CP102480.1"/>
</dbReference>
<dbReference type="AlphaFoldDB" id="A0A9J7APQ4"/>
<gene>
    <name evidence="1" type="ORF">NUH88_17270</name>
</gene>
<protein>
    <submittedName>
        <fullName evidence="1">Uncharacterized protein</fullName>
    </submittedName>
</protein>
<keyword evidence="2" id="KW-1185">Reference proteome</keyword>
<reference evidence="1" key="1">
    <citation type="submission" date="2022-08" db="EMBL/GenBank/DDBJ databases">
        <title>Nisaea acidiphila sp. nov., isolated from a marine algal debris and emended description of the genus Nisaea Urios et al. 2008.</title>
        <authorList>
            <person name="Kwon K."/>
        </authorList>
    </citation>
    <scope>NUCLEOTIDE SEQUENCE</scope>
    <source>
        <strain evidence="1">MEBiC11861</strain>
    </source>
</reference>
<proteinExistence type="predicted"/>
<evidence type="ECO:0000313" key="2">
    <source>
        <dbReference type="Proteomes" id="UP001060336"/>
    </source>
</evidence>
<name>A0A9J7APQ4_9PROT</name>
<dbReference type="KEGG" id="naci:NUH88_17270"/>
<dbReference type="EMBL" id="CP102480">
    <property type="protein sequence ID" value="UUX49142.1"/>
    <property type="molecule type" value="Genomic_DNA"/>
</dbReference>
<organism evidence="1 2">
    <name type="scientific">Nisaea acidiphila</name>
    <dbReference type="NCBI Taxonomy" id="1862145"/>
    <lineage>
        <taxon>Bacteria</taxon>
        <taxon>Pseudomonadati</taxon>
        <taxon>Pseudomonadota</taxon>
        <taxon>Alphaproteobacteria</taxon>
        <taxon>Rhodospirillales</taxon>
        <taxon>Thalassobaculaceae</taxon>
        <taxon>Nisaea</taxon>
    </lineage>
</organism>
<dbReference type="Proteomes" id="UP001060336">
    <property type="component" value="Chromosome"/>
</dbReference>
<evidence type="ECO:0000313" key="1">
    <source>
        <dbReference type="EMBL" id="UUX49142.1"/>
    </source>
</evidence>
<accession>A0A9J7APQ4</accession>
<sequence>MNLGTDGQIARYTGDIHTLLYNRVGKISKAIGHDDPNSPEVGLWVFLPSEQDMDPVLVRRRDWEEALH</sequence>